<evidence type="ECO:0000259" key="7">
    <source>
        <dbReference type="PROSITE" id="PS50048"/>
    </source>
</evidence>
<protein>
    <recommendedName>
        <fullName evidence="7">Zn(2)-C6 fungal-type domain-containing protein</fullName>
    </recommendedName>
</protein>
<keyword evidence="5" id="KW-0539">Nucleus</keyword>
<dbReference type="OrthoDB" id="39175at2759"/>
<feature type="compositionally biased region" description="Basic and acidic residues" evidence="6">
    <location>
        <begin position="220"/>
        <end position="240"/>
    </location>
</feature>
<feature type="non-terminal residue" evidence="8">
    <location>
        <position position="531"/>
    </location>
</feature>
<dbReference type="SMART" id="SM00066">
    <property type="entry name" value="GAL4"/>
    <property type="match status" value="1"/>
</dbReference>
<dbReference type="GO" id="GO:0008270">
    <property type="term" value="F:zinc ion binding"/>
    <property type="evidence" value="ECO:0007669"/>
    <property type="project" value="InterPro"/>
</dbReference>
<dbReference type="GO" id="GO:0005634">
    <property type="term" value="C:nucleus"/>
    <property type="evidence" value="ECO:0007669"/>
    <property type="project" value="UniProtKB-SubCell"/>
</dbReference>
<dbReference type="PANTHER" id="PTHR47338">
    <property type="entry name" value="ZN(II)2CYS6 TRANSCRIPTION FACTOR (EUROFUNG)-RELATED"/>
    <property type="match status" value="1"/>
</dbReference>
<dbReference type="InterPro" id="IPR036864">
    <property type="entry name" value="Zn2-C6_fun-type_DNA-bd_sf"/>
</dbReference>
<feature type="compositionally biased region" description="Basic and acidic residues" evidence="6">
    <location>
        <begin position="155"/>
        <end position="169"/>
    </location>
</feature>
<name>A0A9W8I3H5_9FUNG</name>
<keyword evidence="9" id="KW-1185">Reference proteome</keyword>
<dbReference type="CDD" id="cd00067">
    <property type="entry name" value="GAL4"/>
    <property type="match status" value="1"/>
</dbReference>
<accession>A0A9W8I3H5</accession>
<comment type="caution">
    <text evidence="8">The sequence shown here is derived from an EMBL/GenBank/DDBJ whole genome shotgun (WGS) entry which is preliminary data.</text>
</comment>
<gene>
    <name evidence="8" type="ORF">IWW36_005249</name>
</gene>
<evidence type="ECO:0000256" key="1">
    <source>
        <dbReference type="ARBA" id="ARBA00004123"/>
    </source>
</evidence>
<evidence type="ECO:0000313" key="9">
    <source>
        <dbReference type="Proteomes" id="UP001139887"/>
    </source>
</evidence>
<dbReference type="GO" id="GO:0006351">
    <property type="term" value="P:DNA-templated transcription"/>
    <property type="evidence" value="ECO:0007669"/>
    <property type="project" value="InterPro"/>
</dbReference>
<feature type="region of interest" description="Disordered" evidence="6">
    <location>
        <begin position="132"/>
        <end position="190"/>
    </location>
</feature>
<comment type="subcellular location">
    <subcellularLocation>
        <location evidence="1">Nucleus</location>
    </subcellularLocation>
</comment>
<dbReference type="GO" id="GO:0003677">
    <property type="term" value="F:DNA binding"/>
    <property type="evidence" value="ECO:0007669"/>
    <property type="project" value="InterPro"/>
</dbReference>
<feature type="region of interest" description="Disordered" evidence="6">
    <location>
        <begin position="217"/>
        <end position="240"/>
    </location>
</feature>
<feature type="compositionally biased region" description="Polar residues" evidence="6">
    <location>
        <begin position="176"/>
        <end position="190"/>
    </location>
</feature>
<dbReference type="InterPro" id="IPR007219">
    <property type="entry name" value="XnlR_reg_dom"/>
</dbReference>
<feature type="region of interest" description="Disordered" evidence="6">
    <location>
        <begin position="1"/>
        <end position="58"/>
    </location>
</feature>
<keyword evidence="3" id="KW-0805">Transcription regulation</keyword>
<dbReference type="GO" id="GO:0000981">
    <property type="term" value="F:DNA-binding transcription factor activity, RNA polymerase II-specific"/>
    <property type="evidence" value="ECO:0007669"/>
    <property type="project" value="InterPro"/>
</dbReference>
<evidence type="ECO:0000256" key="4">
    <source>
        <dbReference type="ARBA" id="ARBA00023163"/>
    </source>
</evidence>
<organism evidence="8 9">
    <name type="scientific">Coemansia brasiliensis</name>
    <dbReference type="NCBI Taxonomy" id="2650707"/>
    <lineage>
        <taxon>Eukaryota</taxon>
        <taxon>Fungi</taxon>
        <taxon>Fungi incertae sedis</taxon>
        <taxon>Zoopagomycota</taxon>
        <taxon>Kickxellomycotina</taxon>
        <taxon>Kickxellomycetes</taxon>
        <taxon>Kickxellales</taxon>
        <taxon>Kickxellaceae</taxon>
        <taxon>Coemansia</taxon>
    </lineage>
</organism>
<dbReference type="InterPro" id="IPR001138">
    <property type="entry name" value="Zn2Cys6_DnaBD"/>
</dbReference>
<feature type="compositionally biased region" description="Low complexity" evidence="6">
    <location>
        <begin position="16"/>
        <end position="41"/>
    </location>
</feature>
<proteinExistence type="predicted"/>
<evidence type="ECO:0000313" key="8">
    <source>
        <dbReference type="EMBL" id="KAJ2844268.1"/>
    </source>
</evidence>
<evidence type="ECO:0000256" key="6">
    <source>
        <dbReference type="SAM" id="MobiDB-lite"/>
    </source>
</evidence>
<keyword evidence="2" id="KW-0479">Metal-binding</keyword>
<dbReference type="PANTHER" id="PTHR47338:SF5">
    <property type="entry name" value="ZN(II)2CYS6 TRANSCRIPTION FACTOR (EUROFUNG)"/>
    <property type="match status" value="1"/>
</dbReference>
<dbReference type="CDD" id="cd12148">
    <property type="entry name" value="fungal_TF_MHR"/>
    <property type="match status" value="1"/>
</dbReference>
<evidence type="ECO:0000256" key="5">
    <source>
        <dbReference type="ARBA" id="ARBA00023242"/>
    </source>
</evidence>
<keyword evidence="4" id="KW-0804">Transcription</keyword>
<dbReference type="PROSITE" id="PS50048">
    <property type="entry name" value="ZN2_CY6_FUNGAL_2"/>
    <property type="match status" value="1"/>
</dbReference>
<reference evidence="8" key="1">
    <citation type="submission" date="2022-07" db="EMBL/GenBank/DDBJ databases">
        <title>Phylogenomic reconstructions and comparative analyses of Kickxellomycotina fungi.</title>
        <authorList>
            <person name="Reynolds N.K."/>
            <person name="Stajich J.E."/>
            <person name="Barry K."/>
            <person name="Grigoriev I.V."/>
            <person name="Crous P."/>
            <person name="Smith M.E."/>
        </authorList>
    </citation>
    <scope>NUCLEOTIDE SEQUENCE</scope>
    <source>
        <strain evidence="8">NRRL 1566</strain>
    </source>
</reference>
<dbReference type="InterPro" id="IPR050815">
    <property type="entry name" value="TF_fung"/>
</dbReference>
<dbReference type="Pfam" id="PF00172">
    <property type="entry name" value="Zn_clus"/>
    <property type="match status" value="1"/>
</dbReference>
<dbReference type="SMART" id="SM00906">
    <property type="entry name" value="Fungal_trans"/>
    <property type="match status" value="1"/>
</dbReference>
<sequence length="531" mass="58354">MDSSRFPKPSEHMPLQPSASSAAAYAHSSQQQMRAPAHSSAPLPPAIQAHSGLSNGATSSGTNAFTIAAHRNPYSNAFPALRQIQPHHPYQQQPVKLLQSCDSCRRRKIRCSGEKPTCSSCIRYQEHCHYSPLATPRRRGGKRARNGDKLAQPPGHERSGSSSRGDSEPPHPAAGQQASNGGTEQWQSEAQAMRNDIRQLASKLDMLASKLDILGGQMARQDRSSEPTEPSRSDGAGERAGRFGAEMGMLSDLMGGVGAEPHAETRQLAGTVEQLESEEMQEHLIETFYEHADVHTIASIPRYVFKRLYRENRVPRAMINVMKADACNYTDSEVVRGAGRAWARGFFIERAYGGLFECLAYDSAEHCVALLLFAMVLCTAGLHRTWIMTSLSTQMAIRLRFSTLDSPLSVPAFCSDSQLGLEWKRRVFWQLCTFDVLTSTLSDLPPTLHMEDVRCNPPRAQTGHLAALGPPVVLCDDAQTTGAQIELLRIMADVGAAQARLEPEASLFPASFAALRSRIESWQQQHIPDKD</sequence>
<evidence type="ECO:0000256" key="3">
    <source>
        <dbReference type="ARBA" id="ARBA00023015"/>
    </source>
</evidence>
<feature type="domain" description="Zn(2)-C6 fungal-type" evidence="7">
    <location>
        <begin position="100"/>
        <end position="130"/>
    </location>
</feature>
<dbReference type="Proteomes" id="UP001139887">
    <property type="component" value="Unassembled WGS sequence"/>
</dbReference>
<dbReference type="SUPFAM" id="SSF57701">
    <property type="entry name" value="Zn2/Cys6 DNA-binding domain"/>
    <property type="match status" value="1"/>
</dbReference>
<evidence type="ECO:0000256" key="2">
    <source>
        <dbReference type="ARBA" id="ARBA00022723"/>
    </source>
</evidence>
<dbReference type="AlphaFoldDB" id="A0A9W8I3H5"/>
<dbReference type="PROSITE" id="PS00463">
    <property type="entry name" value="ZN2_CY6_FUNGAL_1"/>
    <property type="match status" value="1"/>
</dbReference>
<dbReference type="EMBL" id="JANBUW010001133">
    <property type="protein sequence ID" value="KAJ2844268.1"/>
    <property type="molecule type" value="Genomic_DNA"/>
</dbReference>
<dbReference type="Gene3D" id="4.10.240.10">
    <property type="entry name" value="Zn(2)-C6 fungal-type DNA-binding domain"/>
    <property type="match status" value="1"/>
</dbReference>